<organism evidence="2 3">
    <name type="scientific">Kitasatospora herbaricolor</name>
    <dbReference type="NCBI Taxonomy" id="68217"/>
    <lineage>
        <taxon>Bacteria</taxon>
        <taxon>Bacillati</taxon>
        <taxon>Actinomycetota</taxon>
        <taxon>Actinomycetes</taxon>
        <taxon>Kitasatosporales</taxon>
        <taxon>Streptomycetaceae</taxon>
        <taxon>Kitasatospora</taxon>
    </lineage>
</organism>
<evidence type="ECO:0000313" key="2">
    <source>
        <dbReference type="EMBL" id="WUS60594.1"/>
    </source>
</evidence>
<evidence type="ECO:0000256" key="1">
    <source>
        <dbReference type="SAM" id="Phobius"/>
    </source>
</evidence>
<name>A0ABZ1WIJ5_9ACTN</name>
<dbReference type="Proteomes" id="UP001432014">
    <property type="component" value="Chromosome"/>
</dbReference>
<keyword evidence="3" id="KW-1185">Reference proteome</keyword>
<dbReference type="EMBL" id="CP108482">
    <property type="protein sequence ID" value="WUS60594.1"/>
    <property type="molecule type" value="Genomic_DNA"/>
</dbReference>
<evidence type="ECO:0008006" key="4">
    <source>
        <dbReference type="Google" id="ProtNLM"/>
    </source>
</evidence>
<proteinExistence type="predicted"/>
<keyword evidence="1" id="KW-0812">Transmembrane</keyword>
<gene>
    <name evidence="2" type="ORF">OG469_36970</name>
</gene>
<accession>A0ABZ1WIJ5</accession>
<keyword evidence="1" id="KW-1133">Transmembrane helix</keyword>
<keyword evidence="1" id="KW-0472">Membrane</keyword>
<protein>
    <recommendedName>
        <fullName evidence="4">DUF2964 family protein</fullName>
    </recommendedName>
</protein>
<feature type="transmembrane region" description="Helical" evidence="1">
    <location>
        <begin position="7"/>
        <end position="29"/>
    </location>
</feature>
<feature type="transmembrane region" description="Helical" evidence="1">
    <location>
        <begin position="41"/>
        <end position="58"/>
    </location>
</feature>
<reference evidence="2 3" key="1">
    <citation type="submission" date="2022-10" db="EMBL/GenBank/DDBJ databases">
        <title>The complete genomes of actinobacterial strains from the NBC collection.</title>
        <authorList>
            <person name="Joergensen T.S."/>
            <person name="Alvarez Arevalo M."/>
            <person name="Sterndorff E.B."/>
            <person name="Faurdal D."/>
            <person name="Vuksanovic O."/>
            <person name="Mourched A.-S."/>
            <person name="Charusanti P."/>
            <person name="Shaw S."/>
            <person name="Blin K."/>
            <person name="Weber T."/>
        </authorList>
    </citation>
    <scope>NUCLEOTIDE SEQUENCE [LARGE SCALE GENOMIC DNA]</scope>
    <source>
        <strain evidence="2 3">NBC_01247</strain>
    </source>
</reference>
<dbReference type="RefSeq" id="WP_329493300.1">
    <property type="nucleotide sequence ID" value="NZ_CP108460.1"/>
</dbReference>
<sequence length="71" mass="7184">MTAQYRAWAWAGATLGALAAVGLAVYAMVGDLETADRAASVLGAVVGLAALVTSLYSLRTPAPTHRTGHDG</sequence>
<evidence type="ECO:0000313" key="3">
    <source>
        <dbReference type="Proteomes" id="UP001432014"/>
    </source>
</evidence>